<comment type="caution">
    <text evidence="4">The sequence shown here is derived from an EMBL/GenBank/DDBJ whole genome shotgun (WGS) entry which is preliminary data.</text>
</comment>
<dbReference type="GO" id="GO:0016020">
    <property type="term" value="C:membrane"/>
    <property type="evidence" value="ECO:0007669"/>
    <property type="project" value="InterPro"/>
</dbReference>
<evidence type="ECO:0000256" key="2">
    <source>
        <dbReference type="SAM" id="Phobius"/>
    </source>
</evidence>
<feature type="coiled-coil region" evidence="1">
    <location>
        <begin position="149"/>
        <end position="181"/>
    </location>
</feature>
<dbReference type="InterPro" id="IPR010559">
    <property type="entry name" value="Sig_transdc_His_kin_internal"/>
</dbReference>
<keyword evidence="2" id="KW-0812">Transmembrane</keyword>
<sequence length="364" mass="42667">MAPEQRGHKLCFYTMFFNHKYRYLFILLLALYTYVCTELCQVYNYFQINIHWYYSFAIILLITFFTWEINRLIATIFDKIFPGNEKIKRRTALFFFTGLLLAYLTTISIDLLFAKQVLHEEQSSIQNPLKLTLIYTSLINLLFHLLNLVVVYQTELKAKELEAEELKRRHAQAELSAIKQQINPHFLFNNLNVLSGLVMQHSNLANDFIEAFSKVYMHILTNQNKELIELNKEVSFLEPYFFLLKQRFPEALQVEIDIPEKYANHYVVPVALQMLVENAIKHNVLSKKKPLLIKIYANGNKTISVINKLQPRQDTGPTSRIGLNNIRKRYLLTANRDINVEKDGNTFTVTLPLLEINNHESINN</sequence>
<feature type="transmembrane region" description="Helical" evidence="2">
    <location>
        <begin position="133"/>
        <end position="152"/>
    </location>
</feature>
<protein>
    <recommendedName>
        <fullName evidence="3">Signal transduction histidine kinase internal region domain-containing protein</fullName>
    </recommendedName>
</protein>
<dbReference type="Pfam" id="PF06580">
    <property type="entry name" value="His_kinase"/>
    <property type="match status" value="1"/>
</dbReference>
<keyword evidence="5" id="KW-1185">Reference proteome</keyword>
<feature type="transmembrane region" description="Helical" evidence="2">
    <location>
        <begin position="21"/>
        <end position="46"/>
    </location>
</feature>
<feature type="transmembrane region" description="Helical" evidence="2">
    <location>
        <begin position="91"/>
        <end position="113"/>
    </location>
</feature>
<proteinExistence type="predicted"/>
<gene>
    <name evidence="4" type="ORF">GD597_01805</name>
</gene>
<dbReference type="PANTHER" id="PTHR34220:SF7">
    <property type="entry name" value="SENSOR HISTIDINE KINASE YPDA"/>
    <property type="match status" value="1"/>
</dbReference>
<evidence type="ECO:0000313" key="4">
    <source>
        <dbReference type="EMBL" id="NNV54176.1"/>
    </source>
</evidence>
<dbReference type="RefSeq" id="WP_171606081.1">
    <property type="nucleotide sequence ID" value="NZ_WHPF01000001.1"/>
</dbReference>
<dbReference type="PANTHER" id="PTHR34220">
    <property type="entry name" value="SENSOR HISTIDINE KINASE YPDA"/>
    <property type="match status" value="1"/>
</dbReference>
<dbReference type="SUPFAM" id="SSF55874">
    <property type="entry name" value="ATPase domain of HSP90 chaperone/DNA topoisomerase II/histidine kinase"/>
    <property type="match status" value="1"/>
</dbReference>
<evidence type="ECO:0000259" key="3">
    <source>
        <dbReference type="Pfam" id="PF06580"/>
    </source>
</evidence>
<evidence type="ECO:0000313" key="5">
    <source>
        <dbReference type="Proteomes" id="UP000598971"/>
    </source>
</evidence>
<organism evidence="4 5">
    <name type="scientific">Limnovirga soli</name>
    <dbReference type="NCBI Taxonomy" id="2656915"/>
    <lineage>
        <taxon>Bacteria</taxon>
        <taxon>Pseudomonadati</taxon>
        <taxon>Bacteroidota</taxon>
        <taxon>Chitinophagia</taxon>
        <taxon>Chitinophagales</taxon>
        <taxon>Chitinophagaceae</taxon>
        <taxon>Limnovirga</taxon>
    </lineage>
</organism>
<dbReference type="AlphaFoldDB" id="A0A8J8FA56"/>
<accession>A0A8J8FA56</accession>
<keyword evidence="2" id="KW-0472">Membrane</keyword>
<keyword evidence="1" id="KW-0175">Coiled coil</keyword>
<dbReference type="InterPro" id="IPR036890">
    <property type="entry name" value="HATPase_C_sf"/>
</dbReference>
<keyword evidence="2" id="KW-1133">Transmembrane helix</keyword>
<dbReference type="InterPro" id="IPR050640">
    <property type="entry name" value="Bact_2-comp_sensor_kinase"/>
</dbReference>
<reference evidence="4" key="1">
    <citation type="submission" date="2019-10" db="EMBL/GenBank/DDBJ databases">
        <title>Draft genome sequence of Panacibacter sp. KCS-6.</title>
        <authorList>
            <person name="Yim K.J."/>
        </authorList>
    </citation>
    <scope>NUCLEOTIDE SEQUENCE</scope>
    <source>
        <strain evidence="4">KCS-6</strain>
    </source>
</reference>
<feature type="transmembrane region" description="Helical" evidence="2">
    <location>
        <begin position="52"/>
        <end position="70"/>
    </location>
</feature>
<name>A0A8J8FA56_9BACT</name>
<dbReference type="Proteomes" id="UP000598971">
    <property type="component" value="Unassembled WGS sequence"/>
</dbReference>
<feature type="domain" description="Signal transduction histidine kinase internal region" evidence="3">
    <location>
        <begin position="173"/>
        <end position="251"/>
    </location>
</feature>
<evidence type="ECO:0000256" key="1">
    <source>
        <dbReference type="SAM" id="Coils"/>
    </source>
</evidence>
<dbReference type="GO" id="GO:0000155">
    <property type="term" value="F:phosphorelay sensor kinase activity"/>
    <property type="evidence" value="ECO:0007669"/>
    <property type="project" value="InterPro"/>
</dbReference>
<dbReference type="EMBL" id="WHPF01000001">
    <property type="protein sequence ID" value="NNV54176.1"/>
    <property type="molecule type" value="Genomic_DNA"/>
</dbReference>